<name>A0A2W5PRT4_9BACT</name>
<comment type="caution">
    <text evidence="2">The sequence shown here is derived from an EMBL/GenBank/DDBJ whole genome shotgun (WGS) entry which is preliminary data.</text>
</comment>
<dbReference type="Pfam" id="PF01050">
    <property type="entry name" value="MannoseP_isomer"/>
    <property type="match status" value="1"/>
</dbReference>
<dbReference type="InterPro" id="IPR011051">
    <property type="entry name" value="RmlC_Cupin_sf"/>
</dbReference>
<dbReference type="InterPro" id="IPR051161">
    <property type="entry name" value="Mannose-6P_isomerase_type2"/>
</dbReference>
<dbReference type="GO" id="GO:0005976">
    <property type="term" value="P:polysaccharide metabolic process"/>
    <property type="evidence" value="ECO:0007669"/>
    <property type="project" value="InterPro"/>
</dbReference>
<dbReference type="Gene3D" id="2.60.120.10">
    <property type="entry name" value="Jelly Rolls"/>
    <property type="match status" value="1"/>
</dbReference>
<dbReference type="InterPro" id="IPR001538">
    <property type="entry name" value="Man6P_isomerase-2_C"/>
</dbReference>
<dbReference type="CDD" id="cd02213">
    <property type="entry name" value="cupin_PMI_typeII_C"/>
    <property type="match status" value="1"/>
</dbReference>
<dbReference type="EMBL" id="QFQB01000013">
    <property type="protein sequence ID" value="PZQ47407.1"/>
    <property type="molecule type" value="Genomic_DNA"/>
</dbReference>
<dbReference type="GO" id="GO:0004475">
    <property type="term" value="F:mannose-1-phosphate guanylyltransferase (GTP) activity"/>
    <property type="evidence" value="ECO:0007669"/>
    <property type="project" value="TreeGrafter"/>
</dbReference>
<sequence length="210" mass="23918">MVYICCIAKRFNLMVGTFNPSWNPHYDFQNPGNLREIAEVEGYKLDMDKADYTTGQMVDSPWGSNQVIEAKQENGIDVCIKLITVKPGFMLSLQRHRGREELWEVKEGILTVILDGKRYDVPAGQSISMHRGAVHCMINSSDAPVTVMETQSGICREKDNVRLIDFNNRPTYPLTTEVEYLSGLLYAQIQNDHATRYGFNNFPHEALLKI</sequence>
<gene>
    <name evidence="2" type="ORF">DI551_03325</name>
</gene>
<feature type="domain" description="Mannose-6-phosphate isomerase type II C-terminal" evidence="1">
    <location>
        <begin position="50"/>
        <end position="162"/>
    </location>
</feature>
<evidence type="ECO:0000313" key="3">
    <source>
        <dbReference type="Proteomes" id="UP000249417"/>
    </source>
</evidence>
<dbReference type="AlphaFoldDB" id="A0A2W5PRT4"/>
<evidence type="ECO:0000313" key="2">
    <source>
        <dbReference type="EMBL" id="PZQ47407.1"/>
    </source>
</evidence>
<evidence type="ECO:0000259" key="1">
    <source>
        <dbReference type="Pfam" id="PF01050"/>
    </source>
</evidence>
<dbReference type="GO" id="GO:0009298">
    <property type="term" value="P:GDP-mannose biosynthetic process"/>
    <property type="evidence" value="ECO:0007669"/>
    <property type="project" value="TreeGrafter"/>
</dbReference>
<dbReference type="PANTHER" id="PTHR46390:SF1">
    <property type="entry name" value="MANNOSE-1-PHOSPHATE GUANYLYLTRANSFERASE"/>
    <property type="match status" value="1"/>
</dbReference>
<dbReference type="SUPFAM" id="SSF51182">
    <property type="entry name" value="RmlC-like cupins"/>
    <property type="match status" value="1"/>
</dbReference>
<protein>
    <recommendedName>
        <fullName evidence="1">Mannose-6-phosphate isomerase type II C-terminal domain-containing protein</fullName>
    </recommendedName>
</protein>
<dbReference type="Proteomes" id="UP000249417">
    <property type="component" value="Unassembled WGS sequence"/>
</dbReference>
<reference evidence="2 3" key="1">
    <citation type="submission" date="2017-08" db="EMBL/GenBank/DDBJ databases">
        <title>Infants hospitalized years apart are colonized by the same room-sourced microbial strains.</title>
        <authorList>
            <person name="Brooks B."/>
            <person name="Olm M.R."/>
            <person name="Firek B.A."/>
            <person name="Baker R."/>
            <person name="Thomas B.C."/>
            <person name="Morowitz M.J."/>
            <person name="Banfield J.F."/>
        </authorList>
    </citation>
    <scope>NUCLEOTIDE SEQUENCE [LARGE SCALE GENOMIC DNA]</scope>
    <source>
        <strain evidence="2">S2_005_002_R2_29</strain>
    </source>
</reference>
<proteinExistence type="predicted"/>
<accession>A0A2W5PRT4</accession>
<dbReference type="PANTHER" id="PTHR46390">
    <property type="entry name" value="MANNOSE-1-PHOSPHATE GUANYLYLTRANSFERASE"/>
    <property type="match status" value="1"/>
</dbReference>
<organism evidence="2 3">
    <name type="scientific">Micavibrio aeruginosavorus</name>
    <dbReference type="NCBI Taxonomy" id="349221"/>
    <lineage>
        <taxon>Bacteria</taxon>
        <taxon>Pseudomonadati</taxon>
        <taxon>Bdellovibrionota</taxon>
        <taxon>Bdellovibrionia</taxon>
        <taxon>Bdellovibrionales</taxon>
        <taxon>Pseudobdellovibrionaceae</taxon>
        <taxon>Micavibrio</taxon>
    </lineage>
</organism>
<dbReference type="InterPro" id="IPR014710">
    <property type="entry name" value="RmlC-like_jellyroll"/>
</dbReference>